<feature type="domain" description="Calmodulin binding protein C-terminal" evidence="10">
    <location>
        <begin position="275"/>
        <end position="334"/>
    </location>
</feature>
<keyword evidence="5" id="KW-0010">Activator</keyword>
<feature type="domain" description="Calmodulin binding protein central" evidence="9">
    <location>
        <begin position="208"/>
        <end position="269"/>
    </location>
</feature>
<dbReference type="Pfam" id="PF20451">
    <property type="entry name" value="Calmod_bind_M"/>
    <property type="match status" value="1"/>
</dbReference>
<evidence type="ECO:0000313" key="12">
    <source>
        <dbReference type="Proteomes" id="UP000188354"/>
    </source>
</evidence>
<comment type="subcellular location">
    <subcellularLocation>
        <location evidence="1">Nucleus</location>
    </subcellularLocation>
</comment>
<dbReference type="GO" id="GO:0043565">
    <property type="term" value="F:sequence-specific DNA binding"/>
    <property type="evidence" value="ECO:0007669"/>
    <property type="project" value="TreeGrafter"/>
</dbReference>
<proteinExistence type="inferred from homology"/>
<keyword evidence="7" id="KW-0539">Nucleus</keyword>
<evidence type="ECO:0000259" key="8">
    <source>
        <dbReference type="Pfam" id="PF07887"/>
    </source>
</evidence>
<feature type="domain" description="Calmodulin binding protein-like N-terminal" evidence="8">
    <location>
        <begin position="48"/>
        <end position="194"/>
    </location>
</feature>
<evidence type="ECO:0000256" key="6">
    <source>
        <dbReference type="ARBA" id="ARBA00023163"/>
    </source>
</evidence>
<gene>
    <name evidence="11" type="ORF">TanjilG_22593</name>
</gene>
<evidence type="ECO:0000313" key="11">
    <source>
        <dbReference type="EMBL" id="OIW17481.1"/>
    </source>
</evidence>
<organism evidence="11 12">
    <name type="scientific">Lupinus angustifolius</name>
    <name type="common">Narrow-leaved blue lupine</name>
    <dbReference type="NCBI Taxonomy" id="3871"/>
    <lineage>
        <taxon>Eukaryota</taxon>
        <taxon>Viridiplantae</taxon>
        <taxon>Streptophyta</taxon>
        <taxon>Embryophyta</taxon>
        <taxon>Tracheophyta</taxon>
        <taxon>Spermatophyta</taxon>
        <taxon>Magnoliopsida</taxon>
        <taxon>eudicotyledons</taxon>
        <taxon>Gunneridae</taxon>
        <taxon>Pentapetalae</taxon>
        <taxon>rosids</taxon>
        <taxon>fabids</taxon>
        <taxon>Fabales</taxon>
        <taxon>Fabaceae</taxon>
        <taxon>Papilionoideae</taxon>
        <taxon>50 kb inversion clade</taxon>
        <taxon>genistoids sensu lato</taxon>
        <taxon>core genistoids</taxon>
        <taxon>Genisteae</taxon>
        <taxon>Lupinus</taxon>
    </lineage>
</organism>
<evidence type="ECO:0000259" key="10">
    <source>
        <dbReference type="Pfam" id="PF20452"/>
    </source>
</evidence>
<dbReference type="Proteomes" id="UP000188354">
    <property type="component" value="Chromosome LG02"/>
</dbReference>
<keyword evidence="3" id="KW-0805">Transcription regulation</keyword>
<dbReference type="GO" id="GO:0005516">
    <property type="term" value="F:calmodulin binding"/>
    <property type="evidence" value="ECO:0007669"/>
    <property type="project" value="InterPro"/>
</dbReference>
<protein>
    <submittedName>
        <fullName evidence="11">Uncharacterized protein</fullName>
    </submittedName>
</protein>
<evidence type="ECO:0000256" key="5">
    <source>
        <dbReference type="ARBA" id="ARBA00023159"/>
    </source>
</evidence>
<dbReference type="PANTHER" id="PTHR31713">
    <property type="entry name" value="OS02G0177800 PROTEIN"/>
    <property type="match status" value="1"/>
</dbReference>
<sequence>MESKRSFQQKGGEGDFQVLAQITKRRCTENSNLEELCRPIINQTETSFKLVFKNEVPPIFFTQSKINAKDDKPIEIALYDTISKSIVTEGPLSSIRIEICVLNGEFGSNGSEDWNSDEFNAKILSQRKGKEHLLKGDRVITLKNGVGIIKNISFTDISRWIRSGRFRLGAKVFQRTLNEANIKEGRSKPFMVRHYRNEARMKNQCSSLNDEVWCLKMIKRNGKIHQQLCSNEINTVKDLLQLYTTNQVSLQKIIGKNSWDSIIKQAKACHIDNDKWYIYHSSAAEQSISLVFNCIYEVVEVSFNGQNPCSIESLNLKDKFLVERVKQQAYTNVKDNLIPLETTTDGLLENFASVQPVQHSAMGQALEQV</sequence>
<keyword evidence="12" id="KW-1185">Reference proteome</keyword>
<dbReference type="Pfam" id="PF07887">
    <property type="entry name" value="Calmodulin_bind"/>
    <property type="match status" value="1"/>
</dbReference>
<dbReference type="Pfam" id="PF20452">
    <property type="entry name" value="Calmod_bind_C"/>
    <property type="match status" value="1"/>
</dbReference>
<evidence type="ECO:0000256" key="1">
    <source>
        <dbReference type="ARBA" id="ARBA00004123"/>
    </source>
</evidence>
<dbReference type="STRING" id="3871.A0A4P1RT23"/>
<dbReference type="InterPro" id="IPR012416">
    <property type="entry name" value="CBP60"/>
</dbReference>
<evidence type="ECO:0000256" key="4">
    <source>
        <dbReference type="ARBA" id="ARBA00023125"/>
    </source>
</evidence>
<comment type="similarity">
    <text evidence="2">Belongs to the plant ACBP60 protein family.</text>
</comment>
<dbReference type="Gramene" id="OIW17481">
    <property type="protein sequence ID" value="OIW17481"/>
    <property type="gene ID" value="TanjilG_22593"/>
</dbReference>
<keyword evidence="6" id="KW-0804">Transcription</keyword>
<dbReference type="InterPro" id="IPR046829">
    <property type="entry name" value="Calmod_bind_C"/>
</dbReference>
<dbReference type="InterPro" id="IPR046830">
    <property type="entry name" value="Calmod_bind_M"/>
</dbReference>
<evidence type="ECO:0000256" key="7">
    <source>
        <dbReference type="ARBA" id="ARBA00023242"/>
    </source>
</evidence>
<evidence type="ECO:0000256" key="2">
    <source>
        <dbReference type="ARBA" id="ARBA00007214"/>
    </source>
</evidence>
<evidence type="ECO:0000256" key="3">
    <source>
        <dbReference type="ARBA" id="ARBA00023015"/>
    </source>
</evidence>
<dbReference type="GO" id="GO:0003700">
    <property type="term" value="F:DNA-binding transcription factor activity"/>
    <property type="evidence" value="ECO:0007669"/>
    <property type="project" value="TreeGrafter"/>
</dbReference>
<dbReference type="InterPro" id="IPR046831">
    <property type="entry name" value="Calmodulin_bind_N"/>
</dbReference>
<accession>A0A4P1RT23</accession>
<reference evidence="11 12" key="1">
    <citation type="journal article" date="2017" name="Plant Biotechnol. J.">
        <title>A comprehensive draft genome sequence for lupin (Lupinus angustifolius), an emerging health food: insights into plant-microbe interactions and legume evolution.</title>
        <authorList>
            <person name="Hane J.K."/>
            <person name="Ming Y."/>
            <person name="Kamphuis L.G."/>
            <person name="Nelson M.N."/>
            <person name="Garg G."/>
            <person name="Atkins C.A."/>
            <person name="Bayer P.E."/>
            <person name="Bravo A."/>
            <person name="Bringans S."/>
            <person name="Cannon S."/>
            <person name="Edwards D."/>
            <person name="Foley R."/>
            <person name="Gao L.L."/>
            <person name="Harrison M.J."/>
            <person name="Huang W."/>
            <person name="Hurgobin B."/>
            <person name="Li S."/>
            <person name="Liu C.W."/>
            <person name="McGrath A."/>
            <person name="Morahan G."/>
            <person name="Murray J."/>
            <person name="Weller J."/>
            <person name="Jian J."/>
            <person name="Singh K.B."/>
        </authorList>
    </citation>
    <scope>NUCLEOTIDE SEQUENCE [LARGE SCALE GENOMIC DNA]</scope>
    <source>
        <strain evidence="12">cv. Tanjil</strain>
        <tissue evidence="11">Whole plant</tissue>
    </source>
</reference>
<dbReference type="GO" id="GO:0080142">
    <property type="term" value="P:regulation of salicylic acid biosynthetic process"/>
    <property type="evidence" value="ECO:0007669"/>
    <property type="project" value="TreeGrafter"/>
</dbReference>
<keyword evidence="4" id="KW-0238">DNA-binding</keyword>
<name>A0A4P1RT23_LUPAN</name>
<dbReference type="PANTHER" id="PTHR31713:SF43">
    <property type="entry name" value="CALMODULIN-BINDING PROTEIN 60 G"/>
    <property type="match status" value="1"/>
</dbReference>
<dbReference type="GO" id="GO:0005634">
    <property type="term" value="C:nucleus"/>
    <property type="evidence" value="ECO:0007669"/>
    <property type="project" value="UniProtKB-SubCell"/>
</dbReference>
<dbReference type="EMBL" id="CM007362">
    <property type="protein sequence ID" value="OIW17481.1"/>
    <property type="molecule type" value="Genomic_DNA"/>
</dbReference>
<dbReference type="AlphaFoldDB" id="A0A4P1RT23"/>
<evidence type="ECO:0000259" key="9">
    <source>
        <dbReference type="Pfam" id="PF20451"/>
    </source>
</evidence>